<dbReference type="AlphaFoldDB" id="A0A6D2L9H9"/>
<protein>
    <submittedName>
        <fullName evidence="1">Uncharacterized protein</fullName>
    </submittedName>
</protein>
<proteinExistence type="predicted"/>
<evidence type="ECO:0000313" key="1">
    <source>
        <dbReference type="EMBL" id="CAA7062464.1"/>
    </source>
</evidence>
<gene>
    <name evidence="1" type="ORF">MERR_LOCUS49700</name>
</gene>
<reference evidence="1" key="1">
    <citation type="submission" date="2020-01" db="EMBL/GenBank/DDBJ databases">
        <authorList>
            <person name="Mishra B."/>
        </authorList>
    </citation>
    <scope>NUCLEOTIDE SEQUENCE [LARGE SCALE GENOMIC DNA]</scope>
</reference>
<dbReference type="Proteomes" id="UP000467841">
    <property type="component" value="Unassembled WGS sequence"/>
</dbReference>
<keyword evidence="2" id="KW-1185">Reference proteome</keyword>
<name>A0A6D2L9H9_9BRAS</name>
<evidence type="ECO:0000313" key="2">
    <source>
        <dbReference type="Proteomes" id="UP000467841"/>
    </source>
</evidence>
<comment type="caution">
    <text evidence="1">The sequence shown here is derived from an EMBL/GenBank/DDBJ whole genome shotgun (WGS) entry which is preliminary data.</text>
</comment>
<accession>A0A6D2L9H9</accession>
<organism evidence="1 2">
    <name type="scientific">Microthlaspi erraticum</name>
    <dbReference type="NCBI Taxonomy" id="1685480"/>
    <lineage>
        <taxon>Eukaryota</taxon>
        <taxon>Viridiplantae</taxon>
        <taxon>Streptophyta</taxon>
        <taxon>Embryophyta</taxon>
        <taxon>Tracheophyta</taxon>
        <taxon>Spermatophyta</taxon>
        <taxon>Magnoliopsida</taxon>
        <taxon>eudicotyledons</taxon>
        <taxon>Gunneridae</taxon>
        <taxon>Pentapetalae</taxon>
        <taxon>rosids</taxon>
        <taxon>malvids</taxon>
        <taxon>Brassicales</taxon>
        <taxon>Brassicaceae</taxon>
        <taxon>Coluteocarpeae</taxon>
        <taxon>Microthlaspi</taxon>
    </lineage>
</organism>
<dbReference type="EMBL" id="CACVBM020001940">
    <property type="protein sequence ID" value="CAA7062464.1"/>
    <property type="molecule type" value="Genomic_DNA"/>
</dbReference>
<dbReference type="OrthoDB" id="1087240at2759"/>
<sequence length="168" mass="19189">MKRRLDKASGESKSSAMRPPLRNFDSYDDECIRQYILYYYQFQRSEGFVIDWDKLEYRFETLPMIDPYRAGERTNDEIIRDVACRAILQINAEKGTRLSFLDHVSASYRWCAEIAAVHVDPPPPLNANTPEFPTILFTVTGPGSGSIPDVVFTRFPPEKAMSSPESSP</sequence>